<dbReference type="InterPro" id="IPR051681">
    <property type="entry name" value="Ser/Thr_Kinases-Pseudokinases"/>
</dbReference>
<evidence type="ECO:0000256" key="3">
    <source>
        <dbReference type="ARBA" id="ARBA00022777"/>
    </source>
</evidence>
<dbReference type="Proteomes" id="UP000267096">
    <property type="component" value="Unassembled WGS sequence"/>
</dbReference>
<evidence type="ECO:0000256" key="2">
    <source>
        <dbReference type="ARBA" id="ARBA00022741"/>
    </source>
</evidence>
<dbReference type="GO" id="GO:0004674">
    <property type="term" value="F:protein serine/threonine kinase activity"/>
    <property type="evidence" value="ECO:0007669"/>
    <property type="project" value="TreeGrafter"/>
</dbReference>
<sequence>MAEASVTEWVWPKARMTTYGGVVESANGLFKASSWLREGAAVDKCLVTARGEFEFGKRLGGGTFGSFYAGIWKTNEKSVGLKKIFQKELLQKEANVLSKIDHPNIIRFYGVSKMESDFFIVTASLNFGKALGRNELVEYAKGGSLYDYLHNPSNGDIDYNQMIIWALQIASAVAYLHNDAPERMVHCDLKASNIVLTGEGVCKLCDFGCSERLTDSRIASCDGTPQWMSPEAIDQYVDASGKEAITTATDVWSYGVVLWEMISRQEPHESLPPPFIADLMQQEGSPLLIPKRCPAGFVSLMENCWKRKPRERYDMRRVIAELKSMQRDAQFNK</sequence>
<dbReference type="GO" id="GO:0005737">
    <property type="term" value="C:cytoplasm"/>
    <property type="evidence" value="ECO:0007669"/>
    <property type="project" value="TreeGrafter"/>
</dbReference>
<evidence type="ECO:0000313" key="8">
    <source>
        <dbReference type="WBParaSite" id="ASIM_0001384401-mRNA-1"/>
    </source>
</evidence>
<gene>
    <name evidence="6" type="ORF">ASIM_LOCUS13272</name>
</gene>
<dbReference type="WBParaSite" id="ASIM_0001384401-mRNA-1">
    <property type="protein sequence ID" value="ASIM_0001384401-mRNA-1"/>
    <property type="gene ID" value="ASIM_0001384401"/>
</dbReference>
<keyword evidence="1" id="KW-0808">Transferase</keyword>
<dbReference type="GO" id="GO:0005524">
    <property type="term" value="F:ATP binding"/>
    <property type="evidence" value="ECO:0007669"/>
    <property type="project" value="UniProtKB-KW"/>
</dbReference>
<dbReference type="PANTHER" id="PTHR44329:SF288">
    <property type="entry name" value="MITOGEN-ACTIVATED PROTEIN KINASE KINASE KINASE 20"/>
    <property type="match status" value="1"/>
</dbReference>
<reference evidence="8" key="1">
    <citation type="submission" date="2017-02" db="UniProtKB">
        <authorList>
            <consortium name="WormBaseParasite"/>
        </authorList>
    </citation>
    <scope>IDENTIFICATION</scope>
</reference>
<dbReference type="InterPro" id="IPR008271">
    <property type="entry name" value="Ser/Thr_kinase_AS"/>
</dbReference>
<dbReference type="SUPFAM" id="SSF56112">
    <property type="entry name" value="Protein kinase-like (PK-like)"/>
    <property type="match status" value="1"/>
</dbReference>
<name>A0A0M3JZC3_ANISI</name>
<dbReference type="InterPro" id="IPR011009">
    <property type="entry name" value="Kinase-like_dom_sf"/>
</dbReference>
<dbReference type="PANTHER" id="PTHR44329">
    <property type="entry name" value="SERINE/THREONINE-PROTEIN KINASE TNNI3K-RELATED"/>
    <property type="match status" value="1"/>
</dbReference>
<dbReference type="InterPro" id="IPR000719">
    <property type="entry name" value="Prot_kinase_dom"/>
</dbReference>
<dbReference type="EMBL" id="UYRR01031352">
    <property type="protein sequence ID" value="VDK49330.1"/>
    <property type="molecule type" value="Genomic_DNA"/>
</dbReference>
<feature type="domain" description="Protein kinase" evidence="5">
    <location>
        <begin position="53"/>
        <end position="331"/>
    </location>
</feature>
<evidence type="ECO:0000256" key="4">
    <source>
        <dbReference type="ARBA" id="ARBA00022840"/>
    </source>
</evidence>
<dbReference type="PRINTS" id="PR00109">
    <property type="entry name" value="TYRKINASE"/>
</dbReference>
<protein>
    <submittedName>
        <fullName evidence="8">Protein kinase domain-containing protein</fullName>
    </submittedName>
</protein>
<evidence type="ECO:0000313" key="6">
    <source>
        <dbReference type="EMBL" id="VDK49330.1"/>
    </source>
</evidence>
<keyword evidence="3" id="KW-0418">Kinase</keyword>
<dbReference type="Gene3D" id="1.10.510.10">
    <property type="entry name" value="Transferase(Phosphotransferase) domain 1"/>
    <property type="match status" value="1"/>
</dbReference>
<dbReference type="PROSITE" id="PS50011">
    <property type="entry name" value="PROTEIN_KINASE_DOM"/>
    <property type="match status" value="1"/>
</dbReference>
<proteinExistence type="predicted"/>
<dbReference type="Pfam" id="PF07714">
    <property type="entry name" value="PK_Tyr_Ser-Thr"/>
    <property type="match status" value="1"/>
</dbReference>
<dbReference type="GO" id="GO:0006950">
    <property type="term" value="P:response to stress"/>
    <property type="evidence" value="ECO:0007669"/>
    <property type="project" value="UniProtKB-ARBA"/>
</dbReference>
<dbReference type="PROSITE" id="PS00108">
    <property type="entry name" value="PROTEIN_KINASE_ST"/>
    <property type="match status" value="1"/>
</dbReference>
<dbReference type="PIRSF" id="PIRSF000654">
    <property type="entry name" value="Integrin-linked_kinase"/>
    <property type="match status" value="1"/>
</dbReference>
<keyword evidence="2" id="KW-0547">Nucleotide-binding</keyword>
<accession>A0A0M3JZC3</accession>
<dbReference type="OrthoDB" id="10013149at2759"/>
<dbReference type="Gene3D" id="3.30.200.20">
    <property type="entry name" value="Phosphorylase Kinase, domain 1"/>
    <property type="match status" value="1"/>
</dbReference>
<evidence type="ECO:0000259" key="5">
    <source>
        <dbReference type="PROSITE" id="PS50011"/>
    </source>
</evidence>
<dbReference type="AlphaFoldDB" id="A0A0M3JZC3"/>
<keyword evidence="7" id="KW-1185">Reference proteome</keyword>
<evidence type="ECO:0000313" key="7">
    <source>
        <dbReference type="Proteomes" id="UP000267096"/>
    </source>
</evidence>
<reference evidence="6 7" key="2">
    <citation type="submission" date="2018-11" db="EMBL/GenBank/DDBJ databases">
        <authorList>
            <consortium name="Pathogen Informatics"/>
        </authorList>
    </citation>
    <scope>NUCLEOTIDE SEQUENCE [LARGE SCALE GENOMIC DNA]</scope>
</reference>
<dbReference type="SMART" id="SM00220">
    <property type="entry name" value="S_TKc"/>
    <property type="match status" value="1"/>
</dbReference>
<keyword evidence="4" id="KW-0067">ATP-binding</keyword>
<evidence type="ECO:0000256" key="1">
    <source>
        <dbReference type="ARBA" id="ARBA00022679"/>
    </source>
</evidence>
<dbReference type="InterPro" id="IPR001245">
    <property type="entry name" value="Ser-Thr/Tyr_kinase_cat_dom"/>
</dbReference>
<organism evidence="8">
    <name type="scientific">Anisakis simplex</name>
    <name type="common">Herring worm</name>
    <dbReference type="NCBI Taxonomy" id="6269"/>
    <lineage>
        <taxon>Eukaryota</taxon>
        <taxon>Metazoa</taxon>
        <taxon>Ecdysozoa</taxon>
        <taxon>Nematoda</taxon>
        <taxon>Chromadorea</taxon>
        <taxon>Rhabditida</taxon>
        <taxon>Spirurina</taxon>
        <taxon>Ascaridomorpha</taxon>
        <taxon>Ascaridoidea</taxon>
        <taxon>Anisakidae</taxon>
        <taxon>Anisakis</taxon>
        <taxon>Anisakis simplex complex</taxon>
    </lineage>
</organism>